<reference evidence="2" key="1">
    <citation type="submission" date="2017-02" db="UniProtKB">
        <authorList>
            <consortium name="WormBaseParasite"/>
        </authorList>
    </citation>
    <scope>IDENTIFICATION</scope>
</reference>
<dbReference type="STRING" id="102285.A0A0R3TQ93"/>
<organism evidence="2">
    <name type="scientific">Rodentolepis nana</name>
    <name type="common">Dwarf tapeworm</name>
    <name type="synonym">Hymenolepis nana</name>
    <dbReference type="NCBI Taxonomy" id="102285"/>
    <lineage>
        <taxon>Eukaryota</taxon>
        <taxon>Metazoa</taxon>
        <taxon>Spiralia</taxon>
        <taxon>Lophotrochozoa</taxon>
        <taxon>Platyhelminthes</taxon>
        <taxon>Cestoda</taxon>
        <taxon>Eucestoda</taxon>
        <taxon>Cyclophyllidea</taxon>
        <taxon>Hymenolepididae</taxon>
        <taxon>Rodentolepis</taxon>
    </lineage>
</organism>
<dbReference type="AlphaFoldDB" id="A0A0R3TQ93"/>
<dbReference type="InterPro" id="IPR036034">
    <property type="entry name" value="PDZ_sf"/>
</dbReference>
<dbReference type="WBParaSite" id="HNAJ_0000970301-mRNA-1">
    <property type="protein sequence ID" value="HNAJ_0000970301-mRNA-1"/>
    <property type="gene ID" value="HNAJ_0000970301"/>
</dbReference>
<feature type="domain" description="PDZ" evidence="1">
    <location>
        <begin position="371"/>
        <end position="436"/>
    </location>
</feature>
<dbReference type="InterPro" id="IPR001478">
    <property type="entry name" value="PDZ"/>
</dbReference>
<sequence length="436" mass="48412">LQWILNEETTIRGDVMESVNEYVRIWQESERLYEQPKHQIAELIYRPPDLATLFSTARSKFVVEAFDSALAERHQAFRWSTLLKVCPPPGRIAQDSVSLINSPRSNNHKLMPELTRGRQQNSSDLSDFRDFAELNTEINSVRRPSTLDVLDVPRPKISTECPSRSILANRAGNYRRTPELELDGRRSRGTISEVGGVKRADVQRVVPVPGGGFRSRGGIYGLGLSSPHLGDMNINNGTMSVSRARNFQRRGASRGTILSVSSSNVSQSLELKNVKEIQKIRDDWSEFKRSLSRPATPSGSTIDADAETLNGSLMAYPSNLMIQSAYNFGTFPSRRRMDSLNSFGLDSNMRKSQQSLISVDFERSNGTAVMNVILEKAATENYGMKFVEGHMTRFGQLGVYVKSITPGTAASGGNIEIGDRILAINGKDVTGLTFKE</sequence>
<dbReference type="CDD" id="cd00136">
    <property type="entry name" value="PDZ_canonical"/>
    <property type="match status" value="1"/>
</dbReference>
<name>A0A0R3TQ93_RODNA</name>
<protein>
    <submittedName>
        <fullName evidence="2">PDZ domain-containing protein</fullName>
    </submittedName>
</protein>
<evidence type="ECO:0000259" key="1">
    <source>
        <dbReference type="PROSITE" id="PS50106"/>
    </source>
</evidence>
<proteinExistence type="predicted"/>
<dbReference type="Gene3D" id="2.30.42.10">
    <property type="match status" value="1"/>
</dbReference>
<dbReference type="SUPFAM" id="SSF50156">
    <property type="entry name" value="PDZ domain-like"/>
    <property type="match status" value="1"/>
</dbReference>
<dbReference type="PROSITE" id="PS50106">
    <property type="entry name" value="PDZ"/>
    <property type="match status" value="1"/>
</dbReference>
<dbReference type="Pfam" id="PF00595">
    <property type="entry name" value="PDZ"/>
    <property type="match status" value="1"/>
</dbReference>
<evidence type="ECO:0000313" key="2">
    <source>
        <dbReference type="WBParaSite" id="HNAJ_0000970301-mRNA-1"/>
    </source>
</evidence>
<accession>A0A0R3TQ93</accession>